<name>A0ABP9R4A3_9PSEU</name>
<protein>
    <submittedName>
        <fullName evidence="2">Uncharacterized protein</fullName>
    </submittedName>
</protein>
<keyword evidence="3" id="KW-1185">Reference proteome</keyword>
<accession>A0ABP9R4A3</accession>
<feature type="region of interest" description="Disordered" evidence="1">
    <location>
        <begin position="1"/>
        <end position="21"/>
    </location>
</feature>
<comment type="caution">
    <text evidence="2">The sequence shown here is derived from an EMBL/GenBank/DDBJ whole genome shotgun (WGS) entry which is preliminary data.</text>
</comment>
<evidence type="ECO:0000313" key="2">
    <source>
        <dbReference type="EMBL" id="GAA5171542.1"/>
    </source>
</evidence>
<evidence type="ECO:0000313" key="3">
    <source>
        <dbReference type="Proteomes" id="UP001428817"/>
    </source>
</evidence>
<dbReference type="Proteomes" id="UP001428817">
    <property type="component" value="Unassembled WGS sequence"/>
</dbReference>
<feature type="region of interest" description="Disordered" evidence="1">
    <location>
        <begin position="150"/>
        <end position="187"/>
    </location>
</feature>
<reference evidence="3" key="1">
    <citation type="journal article" date="2019" name="Int. J. Syst. Evol. Microbiol.">
        <title>The Global Catalogue of Microorganisms (GCM) 10K type strain sequencing project: providing services to taxonomists for standard genome sequencing and annotation.</title>
        <authorList>
            <consortium name="The Broad Institute Genomics Platform"/>
            <consortium name="The Broad Institute Genome Sequencing Center for Infectious Disease"/>
            <person name="Wu L."/>
            <person name="Ma J."/>
        </authorList>
    </citation>
    <scope>NUCLEOTIDE SEQUENCE [LARGE SCALE GENOMIC DNA]</scope>
    <source>
        <strain evidence="3">JCM 18303</strain>
    </source>
</reference>
<dbReference type="EMBL" id="BAABJP010000048">
    <property type="protein sequence ID" value="GAA5171542.1"/>
    <property type="molecule type" value="Genomic_DNA"/>
</dbReference>
<organism evidence="2 3">
    <name type="scientific">Pseudonocardia eucalypti</name>
    <dbReference type="NCBI Taxonomy" id="648755"/>
    <lineage>
        <taxon>Bacteria</taxon>
        <taxon>Bacillati</taxon>
        <taxon>Actinomycetota</taxon>
        <taxon>Actinomycetes</taxon>
        <taxon>Pseudonocardiales</taxon>
        <taxon>Pseudonocardiaceae</taxon>
        <taxon>Pseudonocardia</taxon>
    </lineage>
</organism>
<gene>
    <name evidence="2" type="ORF">GCM10023321_70270</name>
</gene>
<feature type="region of interest" description="Disordered" evidence="1">
    <location>
        <begin position="95"/>
        <end position="130"/>
    </location>
</feature>
<proteinExistence type="predicted"/>
<sequence length="209" mass="22152">MSPTASPEVAPDCEALHSAESHPSVARIREIAVGREFVRSTVELESLSQLAVLPPTVQPLCASVRRMAALRPAPATIRATVAVPALPAQPVSWSQSTEPWVSTPVPSPVSTPRPEDEVQSPPRTAQRAVPACARSSAVVRTIRPLVLDTESPEQPFPLSAQSTRASATDGAPNRAATVRVTSQPTAPAWQRARLPAALRVVPTVRRPVA</sequence>
<evidence type="ECO:0000256" key="1">
    <source>
        <dbReference type="SAM" id="MobiDB-lite"/>
    </source>
</evidence>